<evidence type="ECO:0000256" key="6">
    <source>
        <dbReference type="ARBA" id="ARBA00022723"/>
    </source>
</evidence>
<evidence type="ECO:0000256" key="9">
    <source>
        <dbReference type="ARBA" id="ARBA00023285"/>
    </source>
</evidence>
<dbReference type="STRING" id="1777143.AWB82_01900"/>
<dbReference type="SUPFAM" id="SSF53187">
    <property type="entry name" value="Zn-dependent exopeptidases"/>
    <property type="match status" value="1"/>
</dbReference>
<evidence type="ECO:0000256" key="4">
    <source>
        <dbReference type="ARBA" id="ARBA00022571"/>
    </source>
</evidence>
<keyword evidence="5" id="KW-0028">Amino-acid biosynthesis</keyword>
<evidence type="ECO:0000256" key="1">
    <source>
        <dbReference type="ARBA" id="ARBA00004496"/>
    </source>
</evidence>
<dbReference type="PANTHER" id="PTHR43808:SF31">
    <property type="entry name" value="N-ACETYL-L-CITRULLINE DEACETYLASE"/>
    <property type="match status" value="1"/>
</dbReference>
<comment type="caution">
    <text evidence="12">The sequence shown here is derived from an EMBL/GenBank/DDBJ whole genome shotgun (WGS) entry which is preliminary data.</text>
</comment>
<dbReference type="GO" id="GO:0008777">
    <property type="term" value="F:acetylornithine deacetylase activity"/>
    <property type="evidence" value="ECO:0007669"/>
    <property type="project" value="TreeGrafter"/>
</dbReference>
<keyword evidence="9" id="KW-0170">Cobalt</keyword>
<dbReference type="InterPro" id="IPR010169">
    <property type="entry name" value="AcOrn-deacetyl"/>
</dbReference>
<dbReference type="NCBIfam" id="TIGR01892">
    <property type="entry name" value="AcOrn-deacetyl"/>
    <property type="match status" value="1"/>
</dbReference>
<name>A0A158A8H5_9BURK</name>
<keyword evidence="4" id="KW-0055">Arginine biosynthesis</keyword>
<dbReference type="Pfam" id="PF07687">
    <property type="entry name" value="M20_dimer"/>
    <property type="match status" value="1"/>
</dbReference>
<dbReference type="InterPro" id="IPR036264">
    <property type="entry name" value="Bact_exopeptidase_dim_dom"/>
</dbReference>
<keyword evidence="8" id="KW-0862">Zinc</keyword>
<accession>A0A158A8H5</accession>
<proteinExistence type="inferred from homology"/>
<reference evidence="12" key="1">
    <citation type="submission" date="2016-01" db="EMBL/GenBank/DDBJ databases">
        <authorList>
            <person name="Peeters C."/>
        </authorList>
    </citation>
    <scope>NUCLEOTIDE SEQUENCE [LARGE SCALE GENOMIC DNA]</scope>
    <source>
        <strain evidence="12">LMG 29325</strain>
    </source>
</reference>
<dbReference type="Gene3D" id="3.40.630.10">
    <property type="entry name" value="Zn peptidases"/>
    <property type="match status" value="1"/>
</dbReference>
<evidence type="ECO:0000313" key="13">
    <source>
        <dbReference type="Proteomes" id="UP000054596"/>
    </source>
</evidence>
<dbReference type="PANTHER" id="PTHR43808">
    <property type="entry name" value="ACETYLORNITHINE DEACETYLASE"/>
    <property type="match status" value="1"/>
</dbReference>
<comment type="similarity">
    <text evidence="2">Belongs to the peptidase M20A family. ArgE subfamily.</text>
</comment>
<evidence type="ECO:0000256" key="2">
    <source>
        <dbReference type="ARBA" id="ARBA00005691"/>
    </source>
</evidence>
<keyword evidence="6" id="KW-0479">Metal-binding</keyword>
<dbReference type="Gene3D" id="3.30.70.360">
    <property type="match status" value="1"/>
</dbReference>
<evidence type="ECO:0000256" key="7">
    <source>
        <dbReference type="ARBA" id="ARBA00022801"/>
    </source>
</evidence>
<comment type="subcellular location">
    <subcellularLocation>
        <location evidence="1">Cytoplasm</location>
    </subcellularLocation>
</comment>
<dbReference type="Proteomes" id="UP000054596">
    <property type="component" value="Unassembled WGS sequence"/>
</dbReference>
<protein>
    <submittedName>
        <fullName evidence="12">Acetylornithine deacetylase</fullName>
    </submittedName>
</protein>
<sequence length="411" mass="44275">MSQIAESAHLEASSSSSGLSSPISLPWVERLVSIDTVSRNPNLGLIETVRDALRQAGIEATITNDPRGQWANLFATVPAHDGATNGGIVLSGHTDVVPVDGQDWQSDPFKPEVRDGLLYGRGSCDMKGFIGAALAMLPKMQATKLAKPIHFALSYDEEVGCAGAPLMIADLQKRGLRPDGCIVGEPTSMRPIIAHKGINTYHCCVRGFAAHSSLTPKGLNAIEYAARLICHIRDLVDEFRANGPFDELYDVPFTTGQTSTIKGGNAINTVPAECNFEFEFRNLPTIDPDGIFKRIESYAHETLLPKMLKEHGNAAIEFTKLASAPGLDATEQAAITQLVRALTENQEKHKVAYGTEAGLFANAGVPSIVCGPGNIEQAHKANEYVSLEQLVQCEAFLGKFIHSMSVEAQPR</sequence>
<dbReference type="EMBL" id="FCOJ02000010">
    <property type="protein sequence ID" value="SAK54060.1"/>
    <property type="molecule type" value="Genomic_DNA"/>
</dbReference>
<dbReference type="AlphaFoldDB" id="A0A158A8H5"/>
<dbReference type="GO" id="GO:0005737">
    <property type="term" value="C:cytoplasm"/>
    <property type="evidence" value="ECO:0007669"/>
    <property type="project" value="UniProtKB-SubCell"/>
</dbReference>
<feature type="region of interest" description="Disordered" evidence="10">
    <location>
        <begin position="1"/>
        <end position="21"/>
    </location>
</feature>
<dbReference type="InterPro" id="IPR002933">
    <property type="entry name" value="Peptidase_M20"/>
</dbReference>
<dbReference type="InterPro" id="IPR011650">
    <property type="entry name" value="Peptidase_M20_dimer"/>
</dbReference>
<keyword evidence="7" id="KW-0378">Hydrolase</keyword>
<dbReference type="FunFam" id="3.30.70.360:FF:000003">
    <property type="entry name" value="Acetylornithine deacetylase"/>
    <property type="match status" value="1"/>
</dbReference>
<dbReference type="NCBIfam" id="NF005710">
    <property type="entry name" value="PRK07522.1"/>
    <property type="match status" value="1"/>
</dbReference>
<dbReference type="GO" id="GO:0006526">
    <property type="term" value="P:L-arginine biosynthetic process"/>
    <property type="evidence" value="ECO:0007669"/>
    <property type="project" value="UniProtKB-KW"/>
</dbReference>
<evidence type="ECO:0000313" key="12">
    <source>
        <dbReference type="EMBL" id="SAK54060.1"/>
    </source>
</evidence>
<keyword evidence="13" id="KW-1185">Reference proteome</keyword>
<organism evidence="12 13">
    <name type="scientific">Caballeronia glebae</name>
    <dbReference type="NCBI Taxonomy" id="1777143"/>
    <lineage>
        <taxon>Bacteria</taxon>
        <taxon>Pseudomonadati</taxon>
        <taxon>Pseudomonadota</taxon>
        <taxon>Betaproteobacteria</taxon>
        <taxon>Burkholderiales</taxon>
        <taxon>Burkholderiaceae</taxon>
        <taxon>Caballeronia</taxon>
    </lineage>
</organism>
<keyword evidence="3" id="KW-0963">Cytoplasm</keyword>
<dbReference type="OrthoDB" id="3665926at2"/>
<dbReference type="GO" id="GO:0046872">
    <property type="term" value="F:metal ion binding"/>
    <property type="evidence" value="ECO:0007669"/>
    <property type="project" value="UniProtKB-KW"/>
</dbReference>
<dbReference type="SUPFAM" id="SSF55031">
    <property type="entry name" value="Bacterial exopeptidase dimerisation domain"/>
    <property type="match status" value="1"/>
</dbReference>
<evidence type="ECO:0000256" key="10">
    <source>
        <dbReference type="SAM" id="MobiDB-lite"/>
    </source>
</evidence>
<dbReference type="InterPro" id="IPR050072">
    <property type="entry name" value="Peptidase_M20A"/>
</dbReference>
<feature type="domain" description="Peptidase M20 dimerisation" evidence="11">
    <location>
        <begin position="193"/>
        <end position="303"/>
    </location>
</feature>
<evidence type="ECO:0000259" key="11">
    <source>
        <dbReference type="Pfam" id="PF07687"/>
    </source>
</evidence>
<dbReference type="RefSeq" id="WP_086966858.1">
    <property type="nucleotide sequence ID" value="NZ_FCOJ02000010.1"/>
</dbReference>
<evidence type="ECO:0000256" key="3">
    <source>
        <dbReference type="ARBA" id="ARBA00022490"/>
    </source>
</evidence>
<evidence type="ECO:0000256" key="8">
    <source>
        <dbReference type="ARBA" id="ARBA00022833"/>
    </source>
</evidence>
<dbReference type="CDD" id="cd03894">
    <property type="entry name" value="M20_ArgE"/>
    <property type="match status" value="1"/>
</dbReference>
<dbReference type="Pfam" id="PF01546">
    <property type="entry name" value="Peptidase_M20"/>
    <property type="match status" value="1"/>
</dbReference>
<evidence type="ECO:0000256" key="5">
    <source>
        <dbReference type="ARBA" id="ARBA00022605"/>
    </source>
</evidence>
<gene>
    <name evidence="12" type="ORF">AWB82_01900</name>
</gene>